<feature type="region of interest" description="Disordered" evidence="16">
    <location>
        <begin position="533"/>
        <end position="799"/>
    </location>
</feature>
<evidence type="ECO:0000313" key="19">
    <source>
        <dbReference type="EMBL" id="EEA21299.1"/>
    </source>
</evidence>
<dbReference type="PANTHER" id="PTHR15459:SF2">
    <property type="entry name" value="CYTOCHROME B561 DOMAIN-CONTAINING PROTEIN"/>
    <property type="match status" value="1"/>
</dbReference>
<feature type="transmembrane region" description="Helical" evidence="17">
    <location>
        <begin position="175"/>
        <end position="195"/>
    </location>
</feature>
<keyword evidence="15" id="KW-0137">Centromere</keyword>
<evidence type="ECO:0000256" key="8">
    <source>
        <dbReference type="ARBA" id="ARBA00022776"/>
    </source>
</evidence>
<accession>B6QMP3</accession>
<keyword evidence="14" id="KW-0131">Cell cycle</keyword>
<keyword evidence="11 17" id="KW-1133">Transmembrane helix</keyword>
<feature type="region of interest" description="Disordered" evidence="16">
    <location>
        <begin position="445"/>
        <end position="520"/>
    </location>
</feature>
<dbReference type="Gene3D" id="1.20.120.1770">
    <property type="match status" value="1"/>
</dbReference>
<evidence type="ECO:0000256" key="13">
    <source>
        <dbReference type="ARBA" id="ARBA00023242"/>
    </source>
</evidence>
<feature type="compositionally biased region" description="Pro residues" evidence="16">
    <location>
        <begin position="707"/>
        <end position="719"/>
    </location>
</feature>
<dbReference type="AlphaFoldDB" id="B6QMP3"/>
<dbReference type="CDD" id="cd08760">
    <property type="entry name" value="Cyt_b561_FRRS1_like"/>
    <property type="match status" value="1"/>
</dbReference>
<feature type="compositionally biased region" description="Basic residues" evidence="16">
    <location>
        <begin position="600"/>
        <end position="614"/>
    </location>
</feature>
<sequence length="799" mass="88016">MPDTLSPAGSSTYASDTMYVGDGTWDSTRNTFLLPNLMGLNFDTMRYNGMGNRFRDMDGYHSMIVAHGVIATIVFLGFVPAAIMIVRYYSFYDRYWAYKYHVWLQVLTLLLSTVVFLLGWFAVGPQRSLTNPHHGIGLALYVMVVFQAFWGWLSRKIERGRRHYRSPLILVLHRWIGWATVLLGMAQIPMGLTLYGSPKSLFILFAVGAFLWLALFLTCSYIYDEDGVYYGPDTDNRGSYVSGPPPEERRHSNFGRVAGAAAAGAGLAALFARRNRHHEESDVHSSQYDEKYSDEGRRPNWTKRVLEIGAIGGGIALARSMFNRRRERESDNESGRYRPTHAHSDSMTEDTVSRVEEGRATSGTQGPYMHPARRQSYSSMDYSYYTQTDEGHGDQAGQGHGVRNAILGAGAFAAVRNIFRRRKDDDEQRRIEEIKRRDMEEERLARANSKKKYTGDGFFPRRQRPSQSVLSSEMTSDMTPRPPRTPGPVEETVMTGGITEGTESVVPPAAPSHRIVSGSASGTDIETAAAAGAVAGAAVGSASRHRRRSGSGSGSRSRRSDPRDEVSSPPVSVKVKMHNDGRHVTLRKLTEEEAAASRESKRRSRERHGSRRRGSASSLSGGEGAGSDRWRRVEEMERQQAEHVRREQAAARAAESAASAAVTTNVSHPPAPAPVPLAPPVPPAASFQSGPLHPPTASYAATSQLSAPPPPPGPPPPQHLSPASHAATSQMSISQRPPSNMQHYPPTASQQYPPTASITSPTWTGTEASADYANNRRRRRAERAQARARQQAQHSVEFT</sequence>
<feature type="transmembrane region" description="Helical" evidence="17">
    <location>
        <begin position="201"/>
        <end position="223"/>
    </location>
</feature>
<feature type="domain" description="Cytochrome b561" evidence="18">
    <location>
        <begin position="31"/>
        <end position="226"/>
    </location>
</feature>
<feature type="transmembrane region" description="Helical" evidence="17">
    <location>
        <begin position="135"/>
        <end position="154"/>
    </location>
</feature>
<dbReference type="GO" id="GO:0007059">
    <property type="term" value="P:chromosome segregation"/>
    <property type="evidence" value="ECO:0007669"/>
    <property type="project" value="TreeGrafter"/>
</dbReference>
<evidence type="ECO:0000256" key="1">
    <source>
        <dbReference type="ARBA" id="ARBA00004123"/>
    </source>
</evidence>
<dbReference type="InterPro" id="IPR007128">
    <property type="entry name" value="PMF1/Nnf1"/>
</dbReference>
<evidence type="ECO:0000313" key="20">
    <source>
        <dbReference type="Proteomes" id="UP000001294"/>
    </source>
</evidence>
<dbReference type="InterPro" id="IPR006593">
    <property type="entry name" value="Cyt_b561/ferric_Rdtase_TM"/>
</dbReference>
<feature type="transmembrane region" description="Helical" evidence="17">
    <location>
        <begin position="102"/>
        <end position="123"/>
    </location>
</feature>
<keyword evidence="10" id="KW-0249">Electron transport</keyword>
<evidence type="ECO:0000256" key="14">
    <source>
        <dbReference type="ARBA" id="ARBA00023306"/>
    </source>
</evidence>
<keyword evidence="7 17" id="KW-0812">Transmembrane</keyword>
<feature type="region of interest" description="Disordered" evidence="16">
    <location>
        <begin position="324"/>
        <end position="373"/>
    </location>
</feature>
<feature type="compositionally biased region" description="Basic and acidic residues" evidence="16">
    <location>
        <begin position="324"/>
        <end position="359"/>
    </location>
</feature>
<dbReference type="Proteomes" id="UP000001294">
    <property type="component" value="Unassembled WGS sequence"/>
</dbReference>
<organism evidence="19 20">
    <name type="scientific">Talaromyces marneffei (strain ATCC 18224 / CBS 334.59 / QM 7333)</name>
    <name type="common">Penicillium marneffei</name>
    <dbReference type="NCBI Taxonomy" id="441960"/>
    <lineage>
        <taxon>Eukaryota</taxon>
        <taxon>Fungi</taxon>
        <taxon>Dikarya</taxon>
        <taxon>Ascomycota</taxon>
        <taxon>Pezizomycotina</taxon>
        <taxon>Eurotiomycetes</taxon>
        <taxon>Eurotiomycetidae</taxon>
        <taxon>Eurotiales</taxon>
        <taxon>Trichocomaceae</taxon>
        <taxon>Talaromyces</taxon>
        <taxon>Talaromyces sect. Talaromyces</taxon>
    </lineage>
</organism>
<dbReference type="EMBL" id="DS995903">
    <property type="protein sequence ID" value="EEA21299.1"/>
    <property type="molecule type" value="Genomic_DNA"/>
</dbReference>
<evidence type="ECO:0000256" key="4">
    <source>
        <dbReference type="ARBA" id="ARBA00022448"/>
    </source>
</evidence>
<keyword evidence="13" id="KW-0539">Nucleus</keyword>
<name>B6QMP3_TALMQ</name>
<feature type="compositionally biased region" description="Polar residues" evidence="16">
    <location>
        <begin position="728"/>
        <end position="767"/>
    </location>
</feature>
<keyword evidence="5" id="KW-0158">Chromosome</keyword>
<evidence type="ECO:0000256" key="10">
    <source>
        <dbReference type="ARBA" id="ARBA00022982"/>
    </source>
</evidence>
<evidence type="ECO:0000259" key="18">
    <source>
        <dbReference type="PROSITE" id="PS50939"/>
    </source>
</evidence>
<dbReference type="Pfam" id="PF03188">
    <property type="entry name" value="Cytochrom_B561"/>
    <property type="match status" value="1"/>
</dbReference>
<protein>
    <recommendedName>
        <fullName evidence="18">Cytochrome b561 domain-containing protein</fullName>
    </recommendedName>
</protein>
<evidence type="ECO:0000256" key="15">
    <source>
        <dbReference type="ARBA" id="ARBA00023328"/>
    </source>
</evidence>
<dbReference type="GO" id="GO:0016020">
    <property type="term" value="C:membrane"/>
    <property type="evidence" value="ECO:0007669"/>
    <property type="project" value="UniProtKB-SubCell"/>
</dbReference>
<feature type="compositionally biased region" description="Basic and acidic residues" evidence="16">
    <location>
        <begin position="577"/>
        <end position="599"/>
    </location>
</feature>
<dbReference type="OrthoDB" id="19261at2759"/>
<dbReference type="HOGENOM" id="CLU_007077_1_0_1"/>
<feature type="transmembrane region" description="Helical" evidence="17">
    <location>
        <begin position="64"/>
        <end position="90"/>
    </location>
</feature>
<dbReference type="GO" id="GO:0005634">
    <property type="term" value="C:nucleus"/>
    <property type="evidence" value="ECO:0007669"/>
    <property type="project" value="UniProtKB-SubCell"/>
</dbReference>
<dbReference type="SMART" id="SM00665">
    <property type="entry name" value="B561"/>
    <property type="match status" value="1"/>
</dbReference>
<evidence type="ECO:0000256" key="16">
    <source>
        <dbReference type="SAM" id="MobiDB-lite"/>
    </source>
</evidence>
<dbReference type="PROSITE" id="PS50939">
    <property type="entry name" value="CYTOCHROME_B561"/>
    <property type="match status" value="1"/>
</dbReference>
<dbReference type="PhylomeDB" id="B6QMP3"/>
<dbReference type="GO" id="GO:0051301">
    <property type="term" value="P:cell division"/>
    <property type="evidence" value="ECO:0007669"/>
    <property type="project" value="UniProtKB-KW"/>
</dbReference>
<keyword evidence="6" id="KW-0132">Cell division</keyword>
<evidence type="ECO:0000256" key="9">
    <source>
        <dbReference type="ARBA" id="ARBA00022838"/>
    </source>
</evidence>
<keyword evidence="4" id="KW-0813">Transport</keyword>
<evidence type="ECO:0000256" key="11">
    <source>
        <dbReference type="ARBA" id="ARBA00022989"/>
    </source>
</evidence>
<proteinExistence type="predicted"/>
<comment type="subcellular location">
    <subcellularLocation>
        <location evidence="3">Chromosome</location>
        <location evidence="3">Centromere</location>
        <location evidence="3">Kinetochore</location>
    </subcellularLocation>
    <subcellularLocation>
        <location evidence="2">Membrane</location>
    </subcellularLocation>
    <subcellularLocation>
        <location evidence="1">Nucleus</location>
    </subcellularLocation>
</comment>
<feature type="transmembrane region" description="Helical" evidence="17">
    <location>
        <begin position="305"/>
        <end position="322"/>
    </location>
</feature>
<feature type="compositionally biased region" description="Low complexity" evidence="16">
    <location>
        <begin position="650"/>
        <end position="662"/>
    </location>
</feature>
<keyword evidence="9" id="KW-0995">Kinetochore</keyword>
<feature type="compositionally biased region" description="Low complexity" evidence="16">
    <location>
        <begin position="533"/>
        <end position="542"/>
    </location>
</feature>
<evidence type="ECO:0000256" key="5">
    <source>
        <dbReference type="ARBA" id="ARBA00022454"/>
    </source>
</evidence>
<evidence type="ECO:0000256" key="7">
    <source>
        <dbReference type="ARBA" id="ARBA00022692"/>
    </source>
</evidence>
<evidence type="ECO:0000256" key="3">
    <source>
        <dbReference type="ARBA" id="ARBA00004629"/>
    </source>
</evidence>
<dbReference type="VEuPathDB" id="FungiDB:PMAA_051100"/>
<evidence type="ECO:0000256" key="12">
    <source>
        <dbReference type="ARBA" id="ARBA00023136"/>
    </source>
</evidence>
<dbReference type="PANTHER" id="PTHR15459">
    <property type="entry name" value="POLYAMINE-MODULATED FACTOR 1"/>
    <property type="match status" value="1"/>
</dbReference>
<keyword evidence="20" id="KW-1185">Reference proteome</keyword>
<keyword evidence="12 17" id="KW-0472">Membrane</keyword>
<feature type="compositionally biased region" description="Polar residues" evidence="16">
    <location>
        <begin position="465"/>
        <end position="478"/>
    </location>
</feature>
<evidence type="ECO:0000256" key="17">
    <source>
        <dbReference type="SAM" id="Phobius"/>
    </source>
</evidence>
<gene>
    <name evidence="19" type="ORF">PMAA_051100</name>
</gene>
<feature type="compositionally biased region" description="Basic and acidic residues" evidence="16">
    <location>
        <begin position="626"/>
        <end position="649"/>
    </location>
</feature>
<evidence type="ECO:0000256" key="2">
    <source>
        <dbReference type="ARBA" id="ARBA00004370"/>
    </source>
</evidence>
<keyword evidence="8" id="KW-0498">Mitosis</keyword>
<dbReference type="GO" id="GO:0000444">
    <property type="term" value="C:MIS12/MIND type complex"/>
    <property type="evidence" value="ECO:0007669"/>
    <property type="project" value="InterPro"/>
</dbReference>
<dbReference type="STRING" id="441960.B6QMP3"/>
<reference evidence="20" key="1">
    <citation type="journal article" date="2015" name="Genome Announc.">
        <title>Genome sequence of the AIDS-associated pathogen Penicillium marneffei (ATCC18224) and its near taxonomic relative Talaromyces stipitatus (ATCC10500).</title>
        <authorList>
            <person name="Nierman W.C."/>
            <person name="Fedorova-Abrams N.D."/>
            <person name="Andrianopoulos A."/>
        </authorList>
    </citation>
    <scope>NUCLEOTIDE SEQUENCE [LARGE SCALE GENOMIC DNA]</scope>
    <source>
        <strain evidence="20">ATCC 18224 / CBS 334.59 / QM 7333</strain>
    </source>
</reference>
<feature type="compositionally biased region" description="Pro residues" evidence="16">
    <location>
        <begin position="669"/>
        <end position="683"/>
    </location>
</feature>
<evidence type="ECO:0000256" key="6">
    <source>
        <dbReference type="ARBA" id="ARBA00022618"/>
    </source>
</evidence>